<evidence type="ECO:0000259" key="3">
    <source>
        <dbReference type="Pfam" id="PF24851"/>
    </source>
</evidence>
<feature type="compositionally biased region" description="Polar residues" evidence="2">
    <location>
        <begin position="381"/>
        <end position="391"/>
    </location>
</feature>
<feature type="compositionally biased region" description="Basic and acidic residues" evidence="2">
    <location>
        <begin position="557"/>
        <end position="566"/>
    </location>
</feature>
<dbReference type="AlphaFoldDB" id="A0A6V7PGU6"/>
<protein>
    <recommendedName>
        <fullName evidence="3">DUF7725 domain-containing protein</fullName>
    </recommendedName>
</protein>
<dbReference type="PANTHER" id="PTHR35766">
    <property type="entry name" value="OS08G0543600 PROTEIN"/>
    <property type="match status" value="1"/>
</dbReference>
<dbReference type="Pfam" id="PF24851">
    <property type="entry name" value="DUF7725"/>
    <property type="match status" value="1"/>
</dbReference>
<reference evidence="4" key="1">
    <citation type="submission" date="2020-07" db="EMBL/GenBank/DDBJ databases">
        <authorList>
            <person name="Lin J."/>
        </authorList>
    </citation>
    <scope>NUCLEOTIDE SEQUENCE</scope>
</reference>
<feature type="compositionally biased region" description="Low complexity" evidence="2">
    <location>
        <begin position="337"/>
        <end position="349"/>
    </location>
</feature>
<accession>A0A6V7PGU6</accession>
<feature type="region of interest" description="Disordered" evidence="2">
    <location>
        <begin position="542"/>
        <end position="566"/>
    </location>
</feature>
<feature type="compositionally biased region" description="Low complexity" evidence="2">
    <location>
        <begin position="1"/>
        <end position="24"/>
    </location>
</feature>
<feature type="region of interest" description="Disordered" evidence="2">
    <location>
        <begin position="836"/>
        <end position="891"/>
    </location>
</feature>
<gene>
    <name evidence="4" type="ORF">CB5_LOCUS13300</name>
</gene>
<proteinExistence type="predicted"/>
<keyword evidence="1" id="KW-0175">Coiled coil</keyword>
<evidence type="ECO:0000256" key="1">
    <source>
        <dbReference type="SAM" id="Coils"/>
    </source>
</evidence>
<feature type="domain" description="DUF7725" evidence="3">
    <location>
        <begin position="643"/>
        <end position="715"/>
    </location>
</feature>
<sequence>MEASASRGGSLPVPSSSPSSSSQQPRKEWRAVSQHSFRSNGSEDSEHVKLGQPEERTIYEVLWEMVSLLFRQCDLLEYRNGPLDVDFSSIMIDGRGLNDDILQRKLQNIARQREELQHMEIELRAQAIARGEILEAQSGFEARMKEQDAAAAKLKEQLQERENYILELERKLEENNRELRALRIDTEAAWAKEDLLREQNKELATFRRERDNSEAERAQLLKQIRDLQEHIQEKDNQFIALEEQHKVAQDTIIYKDEQLREVQAWITRVQEMDALQSTTNQSLQAELRERTEQFNHYWIGFQQQYVEMERHHLQVIQQLQLELAEAREQNVTHKDGSGAASESSADSSSYVQSKGSQINANDGGSSNGNLGFVTSERSDDGSSLNSASNPPRKTEHSSGVPVVPSSLLGVGAFFPPGQMAAMHPYVMQPQGVPQSVTSTNSPVPPSQLGHLQPASATPHHHWPDQQVPNQTHYQSSQSDQNLLRSDAHSSYQHSVEGHVVQPDHLSVHISQEHRARHAISGSSEVQALELNGKQHAVSLEPQETLDVNSEGNSTQKFDVREQKSESKVQDENVFAANKQSQEPALLQQCSAPGVVASAPQVHGTTSNGAAECHKNVVNYAEIPSSVTWSSSSLPTGKAVEPALLDERSLLACIVRAIPAGSDGRIRISTTLPNRLGKMLAPLHWHDYKKHYGKLDDFVAHHPELFVIEGDFIHLREGAQQIISATTAVAKVAAAAASASQYSSLLPSVAVTPVAQNNRQKRVPQIEPRSVNTMSFANGAVISNPGDSFDMHSQTPKMHDQQQNGVNLNSKIVQGLSDMAISNKLKGLQDPNGFLPEIRPGQSSVHVGTGNGGNLERTILPSSQNKGPSNGRHGSGGKQQGRSSGAGLISRR</sequence>
<feature type="compositionally biased region" description="Polar residues" evidence="2">
    <location>
        <begin position="466"/>
        <end position="493"/>
    </location>
</feature>
<feature type="region of interest" description="Disordered" evidence="2">
    <location>
        <begin position="328"/>
        <end position="402"/>
    </location>
</feature>
<feature type="region of interest" description="Disordered" evidence="2">
    <location>
        <begin position="432"/>
        <end position="494"/>
    </location>
</feature>
<dbReference type="EMBL" id="LR862148">
    <property type="protein sequence ID" value="CAD1830089.1"/>
    <property type="molecule type" value="Genomic_DNA"/>
</dbReference>
<evidence type="ECO:0000313" key="4">
    <source>
        <dbReference type="EMBL" id="CAD1830089.1"/>
    </source>
</evidence>
<feature type="compositionally biased region" description="Low complexity" evidence="2">
    <location>
        <begin position="879"/>
        <end position="891"/>
    </location>
</feature>
<feature type="compositionally biased region" description="Low complexity" evidence="2">
    <location>
        <begin position="432"/>
        <end position="441"/>
    </location>
</feature>
<name>A0A6V7PGU6_ANACO</name>
<organism evidence="4">
    <name type="scientific">Ananas comosus var. bracteatus</name>
    <name type="common">red pineapple</name>
    <dbReference type="NCBI Taxonomy" id="296719"/>
    <lineage>
        <taxon>Eukaryota</taxon>
        <taxon>Viridiplantae</taxon>
        <taxon>Streptophyta</taxon>
        <taxon>Embryophyta</taxon>
        <taxon>Tracheophyta</taxon>
        <taxon>Spermatophyta</taxon>
        <taxon>Magnoliopsida</taxon>
        <taxon>Liliopsida</taxon>
        <taxon>Poales</taxon>
        <taxon>Bromeliaceae</taxon>
        <taxon>Bromelioideae</taxon>
        <taxon>Ananas</taxon>
    </lineage>
</organism>
<feature type="compositionally biased region" description="Polar residues" evidence="2">
    <location>
        <begin position="33"/>
        <end position="42"/>
    </location>
</feature>
<evidence type="ECO:0000256" key="2">
    <source>
        <dbReference type="SAM" id="MobiDB-lite"/>
    </source>
</evidence>
<feature type="compositionally biased region" description="Polar residues" evidence="2">
    <location>
        <begin position="545"/>
        <end position="556"/>
    </location>
</feature>
<dbReference type="PANTHER" id="PTHR35766:SF1">
    <property type="entry name" value="OS08G0543600 PROTEIN"/>
    <property type="match status" value="1"/>
</dbReference>
<dbReference type="InterPro" id="IPR056142">
    <property type="entry name" value="DUF7725"/>
</dbReference>
<feature type="compositionally biased region" description="Polar residues" evidence="2">
    <location>
        <begin position="350"/>
        <end position="369"/>
    </location>
</feature>
<feature type="region of interest" description="Disordered" evidence="2">
    <location>
        <begin position="1"/>
        <end position="51"/>
    </location>
</feature>
<feature type="coiled-coil region" evidence="1">
    <location>
        <begin position="102"/>
        <end position="244"/>
    </location>
</feature>